<dbReference type="EMBL" id="MU069465">
    <property type="protein sequence ID" value="KAF5842246.1"/>
    <property type="molecule type" value="Genomic_DNA"/>
</dbReference>
<keyword evidence="2" id="KW-1185">Reference proteome</keyword>
<dbReference type="Proteomes" id="UP000815325">
    <property type="component" value="Unassembled WGS sequence"/>
</dbReference>
<name>A0ABQ7H610_DUNSA</name>
<accession>A0ABQ7H610</accession>
<protein>
    <recommendedName>
        <fullName evidence="3">Secreted protein</fullName>
    </recommendedName>
</protein>
<proteinExistence type="predicted"/>
<evidence type="ECO:0008006" key="3">
    <source>
        <dbReference type="Google" id="ProtNLM"/>
    </source>
</evidence>
<evidence type="ECO:0000313" key="2">
    <source>
        <dbReference type="Proteomes" id="UP000815325"/>
    </source>
</evidence>
<gene>
    <name evidence="1" type="ORF">DUNSADRAFT_8309</name>
</gene>
<sequence>MQCKPPCSFVRPLTLRHPYVLVCFCGCGCETTQAYTYACVWKLLADGKSGLSKCSHYSFLITVTICFCCLPLSHF</sequence>
<reference evidence="1" key="1">
    <citation type="submission" date="2017-08" db="EMBL/GenBank/DDBJ databases">
        <authorList>
            <person name="Polle J.E."/>
            <person name="Barry K."/>
            <person name="Cushman J."/>
            <person name="Schmutz J."/>
            <person name="Tran D."/>
            <person name="Hathwaick L.T."/>
            <person name="Yim W.C."/>
            <person name="Jenkins J."/>
            <person name="Mckie-Krisberg Z.M."/>
            <person name="Prochnik S."/>
            <person name="Lindquist E."/>
            <person name="Dockter R.B."/>
            <person name="Adam C."/>
            <person name="Molina H."/>
            <person name="Bunkerborg J."/>
            <person name="Jin E."/>
            <person name="Buchheim M."/>
            <person name="Magnuson J."/>
        </authorList>
    </citation>
    <scope>NUCLEOTIDE SEQUENCE</scope>
    <source>
        <strain evidence="1">CCAP 19/18</strain>
    </source>
</reference>
<evidence type="ECO:0000313" key="1">
    <source>
        <dbReference type="EMBL" id="KAF5842246.1"/>
    </source>
</evidence>
<comment type="caution">
    <text evidence="1">The sequence shown here is derived from an EMBL/GenBank/DDBJ whole genome shotgun (WGS) entry which is preliminary data.</text>
</comment>
<organism evidence="1 2">
    <name type="scientific">Dunaliella salina</name>
    <name type="common">Green alga</name>
    <name type="synonym">Protococcus salinus</name>
    <dbReference type="NCBI Taxonomy" id="3046"/>
    <lineage>
        <taxon>Eukaryota</taxon>
        <taxon>Viridiplantae</taxon>
        <taxon>Chlorophyta</taxon>
        <taxon>core chlorophytes</taxon>
        <taxon>Chlorophyceae</taxon>
        <taxon>CS clade</taxon>
        <taxon>Chlamydomonadales</taxon>
        <taxon>Dunaliellaceae</taxon>
        <taxon>Dunaliella</taxon>
    </lineage>
</organism>